<evidence type="ECO:0000256" key="1">
    <source>
        <dbReference type="SAM" id="MobiDB-lite"/>
    </source>
</evidence>
<dbReference type="RefSeq" id="XP_062697638.1">
    <property type="nucleotide sequence ID" value="XM_062838015.1"/>
</dbReference>
<accession>A0AAJ0MW66</accession>
<name>A0AAJ0MW66_9PEZI</name>
<feature type="region of interest" description="Disordered" evidence="1">
    <location>
        <begin position="1"/>
        <end position="71"/>
    </location>
</feature>
<keyword evidence="3" id="KW-1185">Reference proteome</keyword>
<dbReference type="AlphaFoldDB" id="A0AAJ0MW66"/>
<evidence type="ECO:0000313" key="3">
    <source>
        <dbReference type="Proteomes" id="UP001285908"/>
    </source>
</evidence>
<sequence>MMRSFTRHRFSRQRVSSSSTIDDMSSLRPCSSTSSRGRDTGFPEPFNGDRNTTLPHPEANLSPNATLGEEDISTERALMRARNSFLKDPTSSPNSAEGFMDSIKNMERMARAARGDISKTTPDNGATWVTTPTTTTAAAAAAATTATSPVKDSESVMSASSGGSGPRRLETPFVNRARPLFSPDSPESRRSTKSTGKRAWFARNILGRSP</sequence>
<feature type="compositionally biased region" description="Low complexity" evidence="1">
    <location>
        <begin position="16"/>
        <end position="35"/>
    </location>
</feature>
<dbReference type="EMBL" id="JAULSX010000001">
    <property type="protein sequence ID" value="KAK3500005.1"/>
    <property type="molecule type" value="Genomic_DNA"/>
</dbReference>
<reference evidence="2 3" key="1">
    <citation type="journal article" date="2023" name="Mol. Phylogenet. Evol.">
        <title>Genome-scale phylogeny and comparative genomics of the fungal order Sordariales.</title>
        <authorList>
            <person name="Hensen N."/>
            <person name="Bonometti L."/>
            <person name="Westerberg I."/>
            <person name="Brannstrom I.O."/>
            <person name="Guillou S."/>
            <person name="Cros-Aarteil S."/>
            <person name="Calhoun S."/>
            <person name="Haridas S."/>
            <person name="Kuo A."/>
            <person name="Mondo S."/>
            <person name="Pangilinan J."/>
            <person name="Riley R."/>
            <person name="LaButti K."/>
            <person name="Andreopoulos B."/>
            <person name="Lipzen A."/>
            <person name="Chen C."/>
            <person name="Yan M."/>
            <person name="Daum C."/>
            <person name="Ng V."/>
            <person name="Clum A."/>
            <person name="Steindorff A."/>
            <person name="Ohm R.A."/>
            <person name="Martin F."/>
            <person name="Silar P."/>
            <person name="Natvig D.O."/>
            <person name="Lalanne C."/>
            <person name="Gautier V."/>
            <person name="Ament-Velasquez S.L."/>
            <person name="Kruys A."/>
            <person name="Hutchinson M.I."/>
            <person name="Powell A.J."/>
            <person name="Barry K."/>
            <person name="Miller A.N."/>
            <person name="Grigoriev I.V."/>
            <person name="Debuchy R."/>
            <person name="Gladieux P."/>
            <person name="Hiltunen Thoren M."/>
            <person name="Johannesson H."/>
        </authorList>
    </citation>
    <scope>NUCLEOTIDE SEQUENCE [LARGE SCALE GENOMIC DNA]</scope>
    <source>
        <strain evidence="2 3">FGSC 10403</strain>
    </source>
</reference>
<proteinExistence type="predicted"/>
<dbReference type="Proteomes" id="UP001285908">
    <property type="component" value="Unassembled WGS sequence"/>
</dbReference>
<dbReference type="GeneID" id="87875637"/>
<feature type="compositionally biased region" description="Basic residues" evidence="1">
    <location>
        <begin position="1"/>
        <end position="12"/>
    </location>
</feature>
<protein>
    <submittedName>
        <fullName evidence="2">Uncharacterized protein</fullName>
    </submittedName>
</protein>
<evidence type="ECO:0000313" key="2">
    <source>
        <dbReference type="EMBL" id="KAK3500005.1"/>
    </source>
</evidence>
<feature type="region of interest" description="Disordered" evidence="1">
    <location>
        <begin position="139"/>
        <end position="210"/>
    </location>
</feature>
<organism evidence="2 3">
    <name type="scientific">Neurospora hispaniola</name>
    <dbReference type="NCBI Taxonomy" id="588809"/>
    <lineage>
        <taxon>Eukaryota</taxon>
        <taxon>Fungi</taxon>
        <taxon>Dikarya</taxon>
        <taxon>Ascomycota</taxon>
        <taxon>Pezizomycotina</taxon>
        <taxon>Sordariomycetes</taxon>
        <taxon>Sordariomycetidae</taxon>
        <taxon>Sordariales</taxon>
        <taxon>Sordariaceae</taxon>
        <taxon>Neurospora</taxon>
    </lineage>
</organism>
<gene>
    <name evidence="2" type="ORF">B0T23DRAFT_392540</name>
</gene>
<comment type="caution">
    <text evidence="2">The sequence shown here is derived from an EMBL/GenBank/DDBJ whole genome shotgun (WGS) entry which is preliminary data.</text>
</comment>